<dbReference type="InterPro" id="IPR015942">
    <property type="entry name" value="Asp/Glu/hydantoin_racemase"/>
</dbReference>
<evidence type="ECO:0000256" key="1">
    <source>
        <dbReference type="ARBA" id="ARBA00007847"/>
    </source>
</evidence>
<dbReference type="Proteomes" id="UP000293296">
    <property type="component" value="Chromosome"/>
</dbReference>
<name>A0A4P6HFW8_9BACT</name>
<dbReference type="KEGG" id="dcb:C3Y92_00705"/>
<evidence type="ECO:0000256" key="2">
    <source>
        <dbReference type="ARBA" id="ARBA00023235"/>
    </source>
</evidence>
<dbReference type="PANTHER" id="PTHR21198">
    <property type="entry name" value="GLUTAMATE RACEMASE"/>
    <property type="match status" value="1"/>
</dbReference>
<sequence>MKTLGLLGGTSWTSTVEYYRYLNEEVAARLGGLHSARLVLASIDFAELEQAMRADDRPGAEAILAGAARQLERAGADGVMLCSNLIHRYHDAVAQAIGVPILHIGDAVAAAVKDAGYAAVALLGARPLMEEAFYRDRIREKGGVTVLTPDQPDREYINAAIFERMCRNVYTDEDRTKFSAILDGLKARGAQCALLCCTELPILLPTGPLPLLSSTLVHSRYGTDWALSA</sequence>
<gene>
    <name evidence="3" type="ORF">C3Y92_00705</name>
</gene>
<dbReference type="RefSeq" id="WP_129348544.1">
    <property type="nucleotide sequence ID" value="NZ_CP026538.1"/>
</dbReference>
<dbReference type="AlphaFoldDB" id="A0A4P6HFW8"/>
<reference evidence="3 4" key="1">
    <citation type="submission" date="2018-02" db="EMBL/GenBank/DDBJ databases">
        <title>Genome sequence of Desulfovibrio carbinolicus DSM 3852.</title>
        <authorList>
            <person name="Wilbanks E."/>
            <person name="Skennerton C.T."/>
            <person name="Orphan V.J."/>
        </authorList>
    </citation>
    <scope>NUCLEOTIDE SEQUENCE [LARGE SCALE GENOMIC DNA]</scope>
    <source>
        <strain evidence="3 4">DSM 3852</strain>
    </source>
</reference>
<dbReference type="Gene3D" id="3.40.50.1860">
    <property type="match status" value="2"/>
</dbReference>
<comment type="similarity">
    <text evidence="1">Belongs to the aspartate/glutamate racemases family.</text>
</comment>
<dbReference type="PANTHER" id="PTHR21198:SF7">
    <property type="entry name" value="ASPARTATE-GLUTAMATE RACEMASE FAMILY"/>
    <property type="match status" value="1"/>
</dbReference>
<dbReference type="OrthoDB" id="9803739at2"/>
<dbReference type="GO" id="GO:0047661">
    <property type="term" value="F:amino-acid racemase activity"/>
    <property type="evidence" value="ECO:0007669"/>
    <property type="project" value="InterPro"/>
</dbReference>
<proteinExistence type="inferred from homology"/>
<keyword evidence="4" id="KW-1185">Reference proteome</keyword>
<accession>A0A4P6HFW8</accession>
<dbReference type="SUPFAM" id="SSF53681">
    <property type="entry name" value="Aspartate/glutamate racemase"/>
    <property type="match status" value="2"/>
</dbReference>
<dbReference type="EMBL" id="CP026538">
    <property type="protein sequence ID" value="QAZ65837.1"/>
    <property type="molecule type" value="Genomic_DNA"/>
</dbReference>
<organism evidence="3 4">
    <name type="scientific">Solidesulfovibrio carbinolicus</name>
    <dbReference type="NCBI Taxonomy" id="296842"/>
    <lineage>
        <taxon>Bacteria</taxon>
        <taxon>Pseudomonadati</taxon>
        <taxon>Thermodesulfobacteriota</taxon>
        <taxon>Desulfovibrionia</taxon>
        <taxon>Desulfovibrionales</taxon>
        <taxon>Desulfovibrionaceae</taxon>
        <taxon>Solidesulfovibrio</taxon>
    </lineage>
</organism>
<dbReference type="Pfam" id="PF01177">
    <property type="entry name" value="Asp_Glu_race"/>
    <property type="match status" value="1"/>
</dbReference>
<dbReference type="InterPro" id="IPR004380">
    <property type="entry name" value="Asp_race"/>
</dbReference>
<evidence type="ECO:0000313" key="3">
    <source>
        <dbReference type="EMBL" id="QAZ65837.1"/>
    </source>
</evidence>
<protein>
    <submittedName>
        <fullName evidence="3">Aspartate/glutamate racemase</fullName>
    </submittedName>
</protein>
<evidence type="ECO:0000313" key="4">
    <source>
        <dbReference type="Proteomes" id="UP000293296"/>
    </source>
</evidence>
<dbReference type="InterPro" id="IPR001920">
    <property type="entry name" value="Asp/Glu_race"/>
</dbReference>
<dbReference type="NCBIfam" id="TIGR00035">
    <property type="entry name" value="asp_race"/>
    <property type="match status" value="1"/>
</dbReference>
<keyword evidence="2" id="KW-0413">Isomerase</keyword>